<dbReference type="Gene3D" id="1.25.40.10">
    <property type="entry name" value="Tetratricopeptide repeat domain"/>
    <property type="match status" value="1"/>
</dbReference>
<dbReference type="Gene3D" id="3.40.50.300">
    <property type="entry name" value="P-loop containing nucleotide triphosphate hydrolases"/>
    <property type="match status" value="1"/>
</dbReference>
<dbReference type="PANTHER" id="PTHR12788">
    <property type="entry name" value="PROTEIN-TYROSINE SULFOTRANSFERASE 2"/>
    <property type="match status" value="1"/>
</dbReference>
<evidence type="ECO:0000313" key="3">
    <source>
        <dbReference type="Proteomes" id="UP001596114"/>
    </source>
</evidence>
<dbReference type="Proteomes" id="UP001596114">
    <property type="component" value="Unassembled WGS sequence"/>
</dbReference>
<dbReference type="Pfam" id="PF14559">
    <property type="entry name" value="TPR_19"/>
    <property type="match status" value="1"/>
</dbReference>
<dbReference type="SUPFAM" id="SSF52540">
    <property type="entry name" value="P-loop containing nucleoside triphosphate hydrolases"/>
    <property type="match status" value="1"/>
</dbReference>
<dbReference type="InterPro" id="IPR027417">
    <property type="entry name" value="P-loop_NTPase"/>
</dbReference>
<dbReference type="SUPFAM" id="SSF48452">
    <property type="entry name" value="TPR-like"/>
    <property type="match status" value="1"/>
</dbReference>
<dbReference type="PANTHER" id="PTHR12788:SF10">
    <property type="entry name" value="PROTEIN-TYROSINE SULFOTRANSFERASE"/>
    <property type="match status" value="1"/>
</dbReference>
<dbReference type="RefSeq" id="WP_377319418.1">
    <property type="nucleotide sequence ID" value="NZ_JBHSNF010000001.1"/>
</dbReference>
<protein>
    <submittedName>
        <fullName evidence="2">Tetratricopeptide repeat-containing sulfotransferase family protein</fullName>
    </submittedName>
</protein>
<dbReference type="Pfam" id="PF13469">
    <property type="entry name" value="Sulfotransfer_3"/>
    <property type="match status" value="1"/>
</dbReference>
<reference evidence="3" key="1">
    <citation type="journal article" date="2019" name="Int. J. Syst. Evol. Microbiol.">
        <title>The Global Catalogue of Microorganisms (GCM) 10K type strain sequencing project: providing services to taxonomists for standard genome sequencing and annotation.</title>
        <authorList>
            <consortium name="The Broad Institute Genomics Platform"/>
            <consortium name="The Broad Institute Genome Sequencing Center for Infectious Disease"/>
            <person name="Wu L."/>
            <person name="Ma J."/>
        </authorList>
    </citation>
    <scope>NUCLEOTIDE SEQUENCE [LARGE SCALE GENOMIC DNA]</scope>
    <source>
        <strain evidence="3">CGMCC 1.16619</strain>
    </source>
</reference>
<keyword evidence="3" id="KW-1185">Reference proteome</keyword>
<organism evidence="2 3">
    <name type="scientific">Rhodanobacter ginsengisoli</name>
    <dbReference type="NCBI Taxonomy" id="418646"/>
    <lineage>
        <taxon>Bacteria</taxon>
        <taxon>Pseudomonadati</taxon>
        <taxon>Pseudomonadota</taxon>
        <taxon>Gammaproteobacteria</taxon>
        <taxon>Lysobacterales</taxon>
        <taxon>Rhodanobacteraceae</taxon>
        <taxon>Rhodanobacter</taxon>
    </lineage>
</organism>
<evidence type="ECO:0000313" key="2">
    <source>
        <dbReference type="EMBL" id="MFC5524456.1"/>
    </source>
</evidence>
<comment type="caution">
    <text evidence="2">The sequence shown here is derived from an EMBL/GenBank/DDBJ whole genome shotgun (WGS) entry which is preliminary data.</text>
</comment>
<dbReference type="EMBL" id="JBHSNF010000001">
    <property type="protein sequence ID" value="MFC5524456.1"/>
    <property type="molecule type" value="Genomic_DNA"/>
</dbReference>
<keyword evidence="1" id="KW-0808">Transferase</keyword>
<name>A0ABW0QIM8_9GAMM</name>
<dbReference type="InterPro" id="IPR026634">
    <property type="entry name" value="TPST-like"/>
</dbReference>
<dbReference type="InterPro" id="IPR011990">
    <property type="entry name" value="TPR-like_helical_dom_sf"/>
</dbReference>
<accession>A0ABW0QIM8</accession>
<sequence>MTDALTGAPEPVWLECAQMLILRGDSEATLAVLDAALAQFPASPEVRLALAGIVFQQGSSERAESLLRGVLDDDPDCVAATFQLARLLKEQGRMHAVASVVRAGFQRERHDADLVIRAVELLDDCGRKREAAALCEHEIAAGSGDPRLHAYAGMLLTQLGQFELARKRQEYVLDHDLAGLEWHVPLGLTGLQRYADGSHPDFARLRRYLLLPDLSDQARASLLFGLGKAHDDIGDYAQATGYLRQANTIVHAATRWPRKRWRRSIEARLSRTLPAEQLAAPMDWTPLFIIGLPRSGTTVLAERLARHPEVCQRGELPWLPVLAEQVITGSGEYRERLQRAAVTYAAQLRQDDSSARWMLDKQPHNFMHVDLILALFPNARFLYCRRHARDNALSLWMQSFQAGTQDFAYDFTDIGAVIHGSRRLMKHWLTRYPDAIRTVEYEQLVADPASLLRSVADWLELPPHDLLSGNADSGSIISTASLWQARQPINARSLRRWKNYAAYVPELLQIPDN</sequence>
<gene>
    <name evidence="2" type="ORF">ACFPPA_01740</name>
</gene>
<proteinExistence type="predicted"/>
<evidence type="ECO:0000256" key="1">
    <source>
        <dbReference type="ARBA" id="ARBA00022679"/>
    </source>
</evidence>